<dbReference type="InterPro" id="IPR029016">
    <property type="entry name" value="GAF-like_dom_sf"/>
</dbReference>
<proteinExistence type="predicted"/>
<feature type="domain" description="PPM-type phosphatase" evidence="4">
    <location>
        <begin position="477"/>
        <end position="692"/>
    </location>
</feature>
<dbReference type="Pfam" id="PF07228">
    <property type="entry name" value="SpoIIE"/>
    <property type="match status" value="1"/>
</dbReference>
<feature type="transmembrane region" description="Helical" evidence="3">
    <location>
        <begin position="55"/>
        <end position="76"/>
    </location>
</feature>
<protein>
    <submittedName>
        <fullName evidence="5">Serine phosphatase RsbU, regulator of sigma subunit</fullName>
    </submittedName>
</protein>
<dbReference type="SUPFAM" id="SSF55781">
    <property type="entry name" value="GAF domain-like"/>
    <property type="match status" value="1"/>
</dbReference>
<sequence length="898" mass="94517">MAAREVAEPAAVPWEMDPRRPRPERRLDLYAAVAIGALASLAYGAALSFDIVPPRGLSVVFFAAAPISAAFAVVVIGMRWRAEVDPALSWVSAGLAVGWFAMVLQLVSFPAVLPGGGPLGTSDQASAALYLLFHLAFVGGALAGAIGAPGSWRVPALVLGVAVAVLLAVDLVPLPVLLRRDTTFTPILLATEYVMVAFTAVVAVVWVRRAGRSATTLRTWVGVALSLALYDVLLNAFAAERFSAVWWASLSFRVATYAVLAVGAVYSVLTRLAETESYTQSELDRREAELRTSLGLTRELLGCAQDLAKAVTPTEVADALCRDAVTASGLRRAVLLVSRDHADTVVLGRVGHGSSPAAETSGTGWDAPYVSSLAPLARQPLFLETPEEVRARVPAGTPLQEAASLAVLPIRVAGERLATLVVWDTVPHRLSASEREVLAGQASQGGQALRRALAFENEANAAATLQRSLLSPTLSPREDLAMAARYLPGEAGLRVGGDWYDCVPIDGHKVALVVGDVMGKGLRAAAVMGQMRTAVRSLASADPSPAAVLRGLDRLHSMLEVDEIATVAYVLLDAETGIARVARAGHLPPILVDDEGRTLLLEDGGSPPLGTPNPQRLEAEVVVPPGGVLILYTDGIVEDRATGLDGLESFVELVGATARRKRGDVEALATELLVATSANQRQDDIALLVARVPMRAGTAEREGADVLGSRPEPVTAPDHPALQAEVARSLTPEVGLSRPSGTRQGLTSGARPSLPTEVVRSLDGALHVGRVPSYAAAPYAASFPDGPEAASAVRRWIRQSSRGLDRLLREDTVLLATELVTNAVRHGRGEVAVRLWPGPDVVRVEVSDANPHRPEPGGYDLDAEDGRGLLIVGALSSRWGTAPLPGGAGKTVWFELDC</sequence>
<dbReference type="OrthoDB" id="23692at2"/>
<dbReference type="EMBL" id="FOHB01000004">
    <property type="protein sequence ID" value="SES22906.1"/>
    <property type="molecule type" value="Genomic_DNA"/>
</dbReference>
<dbReference type="AlphaFoldDB" id="A0A1H9VMD7"/>
<evidence type="ECO:0000256" key="3">
    <source>
        <dbReference type="SAM" id="Phobius"/>
    </source>
</evidence>
<dbReference type="SMART" id="SM00331">
    <property type="entry name" value="PP2C_SIG"/>
    <property type="match status" value="1"/>
</dbReference>
<dbReference type="InterPro" id="IPR036457">
    <property type="entry name" value="PPM-type-like_dom_sf"/>
</dbReference>
<accession>A0A1H9VMD7</accession>
<dbReference type="InterPro" id="IPR052016">
    <property type="entry name" value="Bact_Sigma-Reg"/>
</dbReference>
<dbReference type="InterPro" id="IPR003594">
    <property type="entry name" value="HATPase_dom"/>
</dbReference>
<dbReference type="Gene3D" id="3.60.40.10">
    <property type="entry name" value="PPM-type phosphatase domain"/>
    <property type="match status" value="1"/>
</dbReference>
<evidence type="ECO:0000313" key="5">
    <source>
        <dbReference type="EMBL" id="SES22906.1"/>
    </source>
</evidence>
<dbReference type="Gene3D" id="3.30.450.40">
    <property type="match status" value="1"/>
</dbReference>
<feature type="transmembrane region" description="Helical" evidence="3">
    <location>
        <begin position="88"/>
        <end position="107"/>
    </location>
</feature>
<evidence type="ECO:0000256" key="2">
    <source>
        <dbReference type="SAM" id="MobiDB-lite"/>
    </source>
</evidence>
<feature type="transmembrane region" description="Helical" evidence="3">
    <location>
        <begin position="29"/>
        <end position="49"/>
    </location>
</feature>
<evidence type="ECO:0000259" key="4">
    <source>
        <dbReference type="SMART" id="SM00331"/>
    </source>
</evidence>
<gene>
    <name evidence="5" type="ORF">SAMN05216199_2442</name>
</gene>
<dbReference type="Pfam" id="PF13581">
    <property type="entry name" value="HATPase_c_2"/>
    <property type="match status" value="1"/>
</dbReference>
<dbReference type="RefSeq" id="WP_091758488.1">
    <property type="nucleotide sequence ID" value="NZ_FOHB01000004.1"/>
</dbReference>
<dbReference type="GO" id="GO:0016791">
    <property type="term" value="F:phosphatase activity"/>
    <property type="evidence" value="ECO:0007669"/>
    <property type="project" value="TreeGrafter"/>
</dbReference>
<dbReference type="PANTHER" id="PTHR43156">
    <property type="entry name" value="STAGE II SPORULATION PROTEIN E-RELATED"/>
    <property type="match status" value="1"/>
</dbReference>
<keyword evidence="3" id="KW-0472">Membrane</keyword>
<keyword evidence="1" id="KW-0378">Hydrolase</keyword>
<evidence type="ECO:0000256" key="1">
    <source>
        <dbReference type="ARBA" id="ARBA00022801"/>
    </source>
</evidence>
<organism evidence="5 6">
    <name type="scientific">Pedococcus cremeus</name>
    <dbReference type="NCBI Taxonomy" id="587636"/>
    <lineage>
        <taxon>Bacteria</taxon>
        <taxon>Bacillati</taxon>
        <taxon>Actinomycetota</taxon>
        <taxon>Actinomycetes</taxon>
        <taxon>Micrococcales</taxon>
        <taxon>Intrasporangiaceae</taxon>
        <taxon>Pedococcus</taxon>
    </lineage>
</organism>
<reference evidence="6" key="1">
    <citation type="submission" date="2016-10" db="EMBL/GenBank/DDBJ databases">
        <authorList>
            <person name="Varghese N."/>
            <person name="Submissions S."/>
        </authorList>
    </citation>
    <scope>NUCLEOTIDE SEQUENCE [LARGE SCALE GENOMIC DNA]</scope>
    <source>
        <strain evidence="6">CGMCC 1.6963</strain>
    </source>
</reference>
<dbReference type="Gene3D" id="3.30.565.10">
    <property type="entry name" value="Histidine kinase-like ATPase, C-terminal domain"/>
    <property type="match status" value="1"/>
</dbReference>
<keyword evidence="3" id="KW-0812">Transmembrane</keyword>
<dbReference type="Proteomes" id="UP000199019">
    <property type="component" value="Unassembled WGS sequence"/>
</dbReference>
<dbReference type="STRING" id="587636.SAMN05216199_2442"/>
<feature type="transmembrane region" description="Helical" evidence="3">
    <location>
        <begin position="184"/>
        <end position="207"/>
    </location>
</feature>
<keyword evidence="6" id="KW-1185">Reference proteome</keyword>
<feature type="transmembrane region" description="Helical" evidence="3">
    <location>
        <begin position="219"/>
        <end position="238"/>
    </location>
</feature>
<name>A0A1H9VMD7_9MICO</name>
<feature type="transmembrane region" description="Helical" evidence="3">
    <location>
        <begin position="154"/>
        <end position="178"/>
    </location>
</feature>
<dbReference type="SUPFAM" id="SSF81606">
    <property type="entry name" value="PP2C-like"/>
    <property type="match status" value="1"/>
</dbReference>
<feature type="transmembrane region" description="Helical" evidence="3">
    <location>
        <begin position="127"/>
        <end position="147"/>
    </location>
</feature>
<dbReference type="CDD" id="cd16936">
    <property type="entry name" value="HATPase_RsbW-like"/>
    <property type="match status" value="1"/>
</dbReference>
<dbReference type="InterPro" id="IPR036890">
    <property type="entry name" value="HATPase_C_sf"/>
</dbReference>
<evidence type="ECO:0000313" key="6">
    <source>
        <dbReference type="Proteomes" id="UP000199019"/>
    </source>
</evidence>
<keyword evidence="3" id="KW-1133">Transmembrane helix</keyword>
<feature type="region of interest" description="Disordered" evidence="2">
    <location>
        <begin position="730"/>
        <end position="753"/>
    </location>
</feature>
<dbReference type="SUPFAM" id="SSF55874">
    <property type="entry name" value="ATPase domain of HSP90 chaperone/DNA topoisomerase II/histidine kinase"/>
    <property type="match status" value="1"/>
</dbReference>
<dbReference type="InterPro" id="IPR001932">
    <property type="entry name" value="PPM-type_phosphatase-like_dom"/>
</dbReference>
<dbReference type="PANTHER" id="PTHR43156:SF2">
    <property type="entry name" value="STAGE II SPORULATION PROTEIN E"/>
    <property type="match status" value="1"/>
</dbReference>